<dbReference type="Proteomes" id="UP001221898">
    <property type="component" value="Unassembled WGS sequence"/>
</dbReference>
<proteinExistence type="predicted"/>
<keyword evidence="2" id="KW-1185">Reference proteome</keyword>
<accession>A0AAD7WV51</accession>
<dbReference type="EMBL" id="JAINUG010000027">
    <property type="protein sequence ID" value="KAJ8410382.1"/>
    <property type="molecule type" value="Genomic_DNA"/>
</dbReference>
<name>A0AAD7WV51_9TELE</name>
<dbReference type="AlphaFoldDB" id="A0AAD7WV51"/>
<comment type="caution">
    <text evidence="1">The sequence shown here is derived from an EMBL/GenBank/DDBJ whole genome shotgun (WGS) entry which is preliminary data.</text>
</comment>
<organism evidence="1 2">
    <name type="scientific">Aldrovandia affinis</name>
    <dbReference type="NCBI Taxonomy" id="143900"/>
    <lineage>
        <taxon>Eukaryota</taxon>
        <taxon>Metazoa</taxon>
        <taxon>Chordata</taxon>
        <taxon>Craniata</taxon>
        <taxon>Vertebrata</taxon>
        <taxon>Euteleostomi</taxon>
        <taxon>Actinopterygii</taxon>
        <taxon>Neopterygii</taxon>
        <taxon>Teleostei</taxon>
        <taxon>Notacanthiformes</taxon>
        <taxon>Halosauridae</taxon>
        <taxon>Aldrovandia</taxon>
    </lineage>
</organism>
<reference evidence="1" key="1">
    <citation type="journal article" date="2023" name="Science">
        <title>Genome structures resolve the early diversification of teleost fishes.</title>
        <authorList>
            <person name="Parey E."/>
            <person name="Louis A."/>
            <person name="Montfort J."/>
            <person name="Bouchez O."/>
            <person name="Roques C."/>
            <person name="Iampietro C."/>
            <person name="Lluch J."/>
            <person name="Castinel A."/>
            <person name="Donnadieu C."/>
            <person name="Desvignes T."/>
            <person name="Floi Bucao C."/>
            <person name="Jouanno E."/>
            <person name="Wen M."/>
            <person name="Mejri S."/>
            <person name="Dirks R."/>
            <person name="Jansen H."/>
            <person name="Henkel C."/>
            <person name="Chen W.J."/>
            <person name="Zahm M."/>
            <person name="Cabau C."/>
            <person name="Klopp C."/>
            <person name="Thompson A.W."/>
            <person name="Robinson-Rechavi M."/>
            <person name="Braasch I."/>
            <person name="Lecointre G."/>
            <person name="Bobe J."/>
            <person name="Postlethwait J.H."/>
            <person name="Berthelot C."/>
            <person name="Roest Crollius H."/>
            <person name="Guiguen Y."/>
        </authorList>
    </citation>
    <scope>NUCLEOTIDE SEQUENCE</scope>
    <source>
        <strain evidence="1">NC1722</strain>
    </source>
</reference>
<gene>
    <name evidence="1" type="ORF">AAFF_G00203630</name>
</gene>
<evidence type="ECO:0000313" key="1">
    <source>
        <dbReference type="EMBL" id="KAJ8410382.1"/>
    </source>
</evidence>
<evidence type="ECO:0000313" key="2">
    <source>
        <dbReference type="Proteomes" id="UP001221898"/>
    </source>
</evidence>
<sequence length="219" mass="23826">MPNMPLTVFNLPSVAIDLFRAVPPNVCLSVAELLWVSKFNMSTATVELPKPEAPNIPQTVFNQPSVAMELPIAAAPPSLKYLVAMVVTDMLRVMNLPRVEVLQIHLVLLRWSLGTMGPSRVLAHSLSVVTIVTTAESRVRAPSKTWGKSNQFLSPMDSFGVEVPHPAVLHIFMAARNFNFHRADVLTPVKSSPSPTSVEPSRSTPGVIKLPRVTAFSSA</sequence>
<protein>
    <submittedName>
        <fullName evidence="1">Uncharacterized protein</fullName>
    </submittedName>
</protein>